<reference evidence="1 2" key="1">
    <citation type="journal article" date="2023" name="Hortic Res">
        <title>The complete reference genome for grapevine (Vitis vinifera L.) genetics and breeding.</title>
        <authorList>
            <person name="Shi X."/>
            <person name="Cao S."/>
            <person name="Wang X."/>
            <person name="Huang S."/>
            <person name="Wang Y."/>
            <person name="Liu Z."/>
            <person name="Liu W."/>
            <person name="Leng X."/>
            <person name="Peng Y."/>
            <person name="Wang N."/>
            <person name="Wang Y."/>
            <person name="Ma Z."/>
            <person name="Xu X."/>
            <person name="Zhang F."/>
            <person name="Xue H."/>
            <person name="Zhong H."/>
            <person name="Wang Y."/>
            <person name="Zhang K."/>
            <person name="Velt A."/>
            <person name="Avia K."/>
            <person name="Holtgrawe D."/>
            <person name="Grimplet J."/>
            <person name="Matus J.T."/>
            <person name="Ware D."/>
            <person name="Wu X."/>
            <person name="Wang H."/>
            <person name="Liu C."/>
            <person name="Fang Y."/>
            <person name="Rustenholz C."/>
            <person name="Cheng Z."/>
            <person name="Xiao H."/>
            <person name="Zhou Y."/>
        </authorList>
    </citation>
    <scope>NUCLEOTIDE SEQUENCE [LARGE SCALE GENOMIC DNA]</scope>
    <source>
        <strain evidence="2">cv. Pinot noir / PN40024</strain>
        <tissue evidence="1">Leaf</tissue>
    </source>
</reference>
<proteinExistence type="predicted"/>
<gene>
    <name evidence="1" type="ORF">VitviT2T_018102</name>
</gene>
<dbReference type="EMBL" id="CP126659">
    <property type="protein sequence ID" value="WJZ99681.1"/>
    <property type="molecule type" value="Genomic_DNA"/>
</dbReference>
<organism evidence="1 2">
    <name type="scientific">Vitis vinifera</name>
    <name type="common">Grape</name>
    <dbReference type="NCBI Taxonomy" id="29760"/>
    <lineage>
        <taxon>Eukaryota</taxon>
        <taxon>Viridiplantae</taxon>
        <taxon>Streptophyta</taxon>
        <taxon>Embryophyta</taxon>
        <taxon>Tracheophyta</taxon>
        <taxon>Spermatophyta</taxon>
        <taxon>Magnoliopsida</taxon>
        <taxon>eudicotyledons</taxon>
        <taxon>Gunneridae</taxon>
        <taxon>Pentapetalae</taxon>
        <taxon>rosids</taxon>
        <taxon>Vitales</taxon>
        <taxon>Vitaceae</taxon>
        <taxon>Viteae</taxon>
        <taxon>Vitis</taxon>
    </lineage>
</organism>
<name>A0ABY9CWY2_VITVI</name>
<dbReference type="Proteomes" id="UP001227230">
    <property type="component" value="Chromosome 12"/>
</dbReference>
<accession>A0ABY9CWY2</accession>
<keyword evidence="2" id="KW-1185">Reference proteome</keyword>
<sequence>MTALGLGLNLEPRPKPMLKKEPCVLPIDVIGPGLKLEPRPIYIDEGLMPIFLIKVAHAHFKLAHQSHILIPFFVLSQDRTFVLHLDIPSWDRVEEETFRFGFCSQPGYTFLGQS</sequence>
<protein>
    <submittedName>
        <fullName evidence="1">Uncharacterized protein</fullName>
    </submittedName>
</protein>
<evidence type="ECO:0000313" key="2">
    <source>
        <dbReference type="Proteomes" id="UP001227230"/>
    </source>
</evidence>
<evidence type="ECO:0000313" key="1">
    <source>
        <dbReference type="EMBL" id="WJZ99681.1"/>
    </source>
</evidence>